<keyword evidence="6 8" id="KW-0030">Aminoacyl-tRNA synthetase</keyword>
<dbReference type="PANTHER" id="PTHR43766">
    <property type="entry name" value="TRYPTOPHAN--TRNA LIGASE, MITOCHONDRIAL"/>
    <property type="match status" value="1"/>
</dbReference>
<dbReference type="Gene3D" id="1.10.240.10">
    <property type="entry name" value="Tyrosyl-Transfer RNA Synthetase"/>
    <property type="match status" value="1"/>
</dbReference>
<sequence length="333" mass="38046">MENDKKRVVSAITATGSLTLGNYLGAIKNLIKMQNEFDLFVFVADLHALTNEIDPKILEKNRKEVFALYLACGLDNRKIALFFQSDILFHSEMNWLILTQTNLGELNRMTQFKDKSKGVKAANNTIQVPTGLLIYPTLMAADILLYNPHFVPVGQDQKQHLELTQNIAKRLNFKFKTNFNIPEVIIPKVGAKIMDLQNPEKKMSKSSLSQKGTIFLLDKPTEAYKKILSAITDSENKIYYDLKNKKGISNLLTIYAGLSNISITQAEKMFKDENYKTFKESVATKVKEFLEEIQLSYNTWINQVEIERYYGVEKANEVAKQTILKLKKKMGLK</sequence>
<evidence type="ECO:0000313" key="11">
    <source>
        <dbReference type="Proteomes" id="UP000009072"/>
    </source>
</evidence>
<evidence type="ECO:0000256" key="8">
    <source>
        <dbReference type="HAMAP-Rule" id="MF_00140"/>
    </source>
</evidence>
<keyword evidence="11" id="KW-1185">Reference proteome</keyword>
<dbReference type="Pfam" id="PF00579">
    <property type="entry name" value="tRNA-synt_1b"/>
    <property type="match status" value="1"/>
</dbReference>
<dbReference type="InterPro" id="IPR024109">
    <property type="entry name" value="Trp-tRNA-ligase_bac-type"/>
</dbReference>
<keyword evidence="3 8" id="KW-0547">Nucleotide-binding</keyword>
<evidence type="ECO:0000256" key="2">
    <source>
        <dbReference type="ARBA" id="ARBA00022598"/>
    </source>
</evidence>
<dbReference type="InterPro" id="IPR014729">
    <property type="entry name" value="Rossmann-like_a/b/a_fold"/>
</dbReference>
<dbReference type="GO" id="GO:0006436">
    <property type="term" value="P:tryptophanyl-tRNA aminoacylation"/>
    <property type="evidence" value="ECO:0007669"/>
    <property type="project" value="UniProtKB-UniRule"/>
</dbReference>
<comment type="function">
    <text evidence="8">Catalyzes the attachment of tryptophan to tRNA(Trp).</text>
</comment>
<protein>
    <recommendedName>
        <fullName evidence="8">Tryptophan--tRNA ligase</fullName>
        <ecNumber evidence="8">6.1.1.2</ecNumber>
    </recommendedName>
    <alternativeName>
        <fullName evidence="8">Tryptophanyl-tRNA synthetase</fullName>
        <shortName evidence="8">TrpRS</shortName>
    </alternativeName>
</protein>
<accession>Q6KHE3</accession>
<dbReference type="HOGENOM" id="CLU_029244_1_1_14"/>
<dbReference type="STRING" id="267748.MMOB5010"/>
<dbReference type="eggNOG" id="COG0180">
    <property type="taxonomic scope" value="Bacteria"/>
</dbReference>
<dbReference type="GO" id="GO:0005829">
    <property type="term" value="C:cytosol"/>
    <property type="evidence" value="ECO:0007669"/>
    <property type="project" value="TreeGrafter"/>
</dbReference>
<dbReference type="EMBL" id="AE017308">
    <property type="protein sequence ID" value="AAT27987.1"/>
    <property type="molecule type" value="Genomic_DNA"/>
</dbReference>
<keyword evidence="2 8" id="KW-0436">Ligase</keyword>
<evidence type="ECO:0000256" key="1">
    <source>
        <dbReference type="ARBA" id="ARBA00005594"/>
    </source>
</evidence>
<dbReference type="GO" id="GO:0005524">
    <property type="term" value="F:ATP binding"/>
    <property type="evidence" value="ECO:0007669"/>
    <property type="project" value="UniProtKB-UniRule"/>
</dbReference>
<evidence type="ECO:0000256" key="9">
    <source>
        <dbReference type="RuleBase" id="RU363036"/>
    </source>
</evidence>
<comment type="similarity">
    <text evidence="1 8 9">Belongs to the class-I aminoacyl-tRNA synthetase family.</text>
</comment>
<keyword evidence="5 8" id="KW-0648">Protein biosynthesis</keyword>
<comment type="catalytic activity">
    <reaction evidence="7 8">
        <text>tRNA(Trp) + L-tryptophan + ATP = L-tryptophyl-tRNA(Trp) + AMP + diphosphate + H(+)</text>
        <dbReference type="Rhea" id="RHEA:24080"/>
        <dbReference type="Rhea" id="RHEA-COMP:9671"/>
        <dbReference type="Rhea" id="RHEA-COMP:9705"/>
        <dbReference type="ChEBI" id="CHEBI:15378"/>
        <dbReference type="ChEBI" id="CHEBI:30616"/>
        <dbReference type="ChEBI" id="CHEBI:33019"/>
        <dbReference type="ChEBI" id="CHEBI:57912"/>
        <dbReference type="ChEBI" id="CHEBI:78442"/>
        <dbReference type="ChEBI" id="CHEBI:78535"/>
        <dbReference type="ChEBI" id="CHEBI:456215"/>
        <dbReference type="EC" id="6.1.1.2"/>
    </reaction>
</comment>
<dbReference type="InterPro" id="IPR002306">
    <property type="entry name" value="Trp-tRNA-ligase"/>
</dbReference>
<dbReference type="InterPro" id="IPR050203">
    <property type="entry name" value="Trp-tRNA_synthetase"/>
</dbReference>
<feature type="binding site" evidence="8">
    <location>
        <begin position="154"/>
        <end position="156"/>
    </location>
    <ligand>
        <name>ATP</name>
        <dbReference type="ChEBI" id="CHEBI:30616"/>
    </ligand>
</feature>
<comment type="subcellular location">
    <subcellularLocation>
        <location evidence="8">Cytoplasm</location>
    </subcellularLocation>
</comment>
<feature type="binding site" evidence="8">
    <location>
        <position position="193"/>
    </location>
    <ligand>
        <name>ATP</name>
        <dbReference type="ChEBI" id="CHEBI:30616"/>
    </ligand>
</feature>
<organism evidence="10 11">
    <name type="scientific">Mycoplasma mobile (strain ATCC 43663 / 163K / NCTC 11711)</name>
    <name type="common">Mesomycoplasma mobile</name>
    <dbReference type="NCBI Taxonomy" id="267748"/>
    <lineage>
        <taxon>Bacteria</taxon>
        <taxon>Bacillati</taxon>
        <taxon>Mycoplasmatota</taxon>
        <taxon>Mycoplasmoidales</taxon>
        <taxon>Metamycoplasmataceae</taxon>
        <taxon>Mesomycoplasma</taxon>
    </lineage>
</organism>
<dbReference type="CDD" id="cd00806">
    <property type="entry name" value="TrpRS_core"/>
    <property type="match status" value="1"/>
</dbReference>
<evidence type="ECO:0000313" key="10">
    <source>
        <dbReference type="EMBL" id="AAT27987.1"/>
    </source>
</evidence>
<reference evidence="10 11" key="1">
    <citation type="journal article" date="2004" name="Genome Res.">
        <title>The complete genome and proteome of Mycoplasma mobile.</title>
        <authorList>
            <person name="Jaffe J.D."/>
            <person name="Stange-Thomann N."/>
            <person name="Smith C."/>
            <person name="DeCaprio D."/>
            <person name="Fisher S."/>
            <person name="Butler J."/>
            <person name="Calvo S."/>
            <person name="Elkins T."/>
            <person name="FitzGerald M.G."/>
            <person name="Hafez N."/>
            <person name="Kodira C.D."/>
            <person name="Major J."/>
            <person name="Wang S."/>
            <person name="Wilkinson J."/>
            <person name="Nicol R."/>
            <person name="Nusbaum C."/>
            <person name="Birren B."/>
            <person name="Berg H.C."/>
            <person name="Church G.M."/>
        </authorList>
    </citation>
    <scope>NUCLEOTIDE SEQUENCE [LARGE SCALE GENOMIC DNA]</scope>
    <source>
        <strain evidence="11">ATCC 43663 / 163K / NCTC 11711</strain>
    </source>
</reference>
<dbReference type="Gene3D" id="3.40.50.620">
    <property type="entry name" value="HUPs"/>
    <property type="match status" value="1"/>
</dbReference>
<gene>
    <name evidence="8 10" type="primary">trpS</name>
    <name evidence="10" type="ordered locus">MMOB5010</name>
</gene>
<dbReference type="EC" id="6.1.1.2" evidence="8"/>
<dbReference type="InterPro" id="IPR002305">
    <property type="entry name" value="aa-tRNA-synth_Ic"/>
</dbReference>
<evidence type="ECO:0000256" key="6">
    <source>
        <dbReference type="ARBA" id="ARBA00023146"/>
    </source>
</evidence>
<keyword evidence="4 8" id="KW-0067">ATP-binding</keyword>
<feature type="binding site" evidence="8">
    <location>
        <begin position="13"/>
        <end position="15"/>
    </location>
    <ligand>
        <name>ATP</name>
        <dbReference type="ChEBI" id="CHEBI:30616"/>
    </ligand>
</feature>
<feature type="binding site" evidence="8">
    <location>
        <begin position="202"/>
        <end position="206"/>
    </location>
    <ligand>
        <name>ATP</name>
        <dbReference type="ChEBI" id="CHEBI:30616"/>
    </ligand>
</feature>
<feature type="short sequence motif" description="'KMSKS' region" evidence="8">
    <location>
        <begin position="202"/>
        <end position="206"/>
    </location>
</feature>
<dbReference type="PANTHER" id="PTHR43766:SF1">
    <property type="entry name" value="TRYPTOPHAN--TRNA LIGASE, MITOCHONDRIAL"/>
    <property type="match status" value="1"/>
</dbReference>
<evidence type="ECO:0000256" key="5">
    <source>
        <dbReference type="ARBA" id="ARBA00022917"/>
    </source>
</evidence>
<comment type="subunit">
    <text evidence="8">Homodimer.</text>
</comment>
<dbReference type="NCBIfam" id="TIGR00233">
    <property type="entry name" value="trpS"/>
    <property type="match status" value="1"/>
</dbReference>
<dbReference type="PRINTS" id="PR01039">
    <property type="entry name" value="TRNASYNTHTRP"/>
</dbReference>
<dbReference type="SUPFAM" id="SSF52374">
    <property type="entry name" value="Nucleotidylyl transferase"/>
    <property type="match status" value="1"/>
</dbReference>
<name>Q6KHE3_MYCM1</name>
<dbReference type="FunFam" id="1.10.240.10:FF:000002">
    <property type="entry name" value="Tryptophan--tRNA ligase"/>
    <property type="match status" value="1"/>
</dbReference>
<dbReference type="KEGG" id="mmo:MMOB5010"/>
<dbReference type="HAMAP" id="MF_00140_B">
    <property type="entry name" value="Trp_tRNA_synth_B"/>
    <property type="match status" value="1"/>
</dbReference>
<evidence type="ECO:0000256" key="4">
    <source>
        <dbReference type="ARBA" id="ARBA00022840"/>
    </source>
</evidence>
<dbReference type="GO" id="GO:0004830">
    <property type="term" value="F:tryptophan-tRNA ligase activity"/>
    <property type="evidence" value="ECO:0007669"/>
    <property type="project" value="UniProtKB-UniRule"/>
</dbReference>
<dbReference type="Proteomes" id="UP000009072">
    <property type="component" value="Chromosome"/>
</dbReference>
<feature type="short sequence motif" description="'HIGH' region" evidence="8">
    <location>
        <begin position="14"/>
        <end position="22"/>
    </location>
</feature>
<feature type="binding site" evidence="8">
    <location>
        <position position="142"/>
    </location>
    <ligand>
        <name>L-tryptophan</name>
        <dbReference type="ChEBI" id="CHEBI:57912"/>
    </ligand>
</feature>
<proteinExistence type="inferred from homology"/>
<dbReference type="RefSeq" id="WP_011265021.1">
    <property type="nucleotide sequence ID" value="NC_006908.1"/>
</dbReference>
<keyword evidence="8" id="KW-0963">Cytoplasm</keyword>
<evidence type="ECO:0000256" key="3">
    <source>
        <dbReference type="ARBA" id="ARBA00022741"/>
    </source>
</evidence>
<dbReference type="OrthoDB" id="9801042at2"/>
<evidence type="ECO:0000256" key="7">
    <source>
        <dbReference type="ARBA" id="ARBA00049929"/>
    </source>
</evidence>
<feature type="binding site" evidence="8">
    <location>
        <begin position="21"/>
        <end position="22"/>
    </location>
    <ligand>
        <name>ATP</name>
        <dbReference type="ChEBI" id="CHEBI:30616"/>
    </ligand>
</feature>
<dbReference type="AlphaFoldDB" id="Q6KHE3"/>